<organism evidence="2 3">
    <name type="scientific">Pseudovirgaria hyperparasitica</name>
    <dbReference type="NCBI Taxonomy" id="470096"/>
    <lineage>
        <taxon>Eukaryota</taxon>
        <taxon>Fungi</taxon>
        <taxon>Dikarya</taxon>
        <taxon>Ascomycota</taxon>
        <taxon>Pezizomycotina</taxon>
        <taxon>Dothideomycetes</taxon>
        <taxon>Dothideomycetes incertae sedis</taxon>
        <taxon>Acrospermales</taxon>
        <taxon>Acrospermaceae</taxon>
        <taxon>Pseudovirgaria</taxon>
    </lineage>
</organism>
<protein>
    <submittedName>
        <fullName evidence="2">Uncharacterized protein</fullName>
    </submittedName>
</protein>
<sequence>MPLNSSGALLLGLNERQNVHLQSLLLQITIMASNPLTQDSSIADKLLLPDSWDSHLHVIDAGTTILLGITLYLLTIAIGHAISEGRIGNTVHVCIVTASMCGADKSIILDTLSKLKGRSSAVVTIDPRTVADIELDNMHRHSVRRIRINLKIINANPTKQDSPTICTL</sequence>
<feature type="transmembrane region" description="Helical" evidence="1">
    <location>
        <begin position="56"/>
        <end position="78"/>
    </location>
</feature>
<dbReference type="Proteomes" id="UP000799437">
    <property type="component" value="Unassembled WGS sequence"/>
</dbReference>
<keyword evidence="1" id="KW-0812">Transmembrane</keyword>
<dbReference type="PANTHER" id="PTHR35563">
    <property type="entry name" value="BARREL METAL-DEPENDENT HYDROLASE, PUTATIVE (AFU_ORTHOLOGUE AFUA_1G16240)-RELATED"/>
    <property type="match status" value="1"/>
</dbReference>
<keyword evidence="1" id="KW-1133">Transmembrane helix</keyword>
<dbReference type="InterPro" id="IPR032466">
    <property type="entry name" value="Metal_Hydrolase"/>
</dbReference>
<dbReference type="PANTHER" id="PTHR35563:SF2">
    <property type="entry name" value="BARREL METAL-DEPENDENT HYDROLASE, PUTATIVE (AFU_ORTHOLOGUE AFUA_1G16240)-RELATED"/>
    <property type="match status" value="1"/>
</dbReference>
<accession>A0A6A6W1M1</accession>
<dbReference type="SUPFAM" id="SSF51556">
    <property type="entry name" value="Metallo-dependent hydrolases"/>
    <property type="match status" value="1"/>
</dbReference>
<keyword evidence="1" id="KW-0472">Membrane</keyword>
<dbReference type="RefSeq" id="XP_033598886.1">
    <property type="nucleotide sequence ID" value="XM_033747182.1"/>
</dbReference>
<evidence type="ECO:0000313" key="2">
    <source>
        <dbReference type="EMBL" id="KAF2756435.1"/>
    </source>
</evidence>
<dbReference type="OrthoDB" id="4132115at2759"/>
<dbReference type="GeneID" id="54488236"/>
<dbReference type="AlphaFoldDB" id="A0A6A6W1M1"/>
<evidence type="ECO:0000256" key="1">
    <source>
        <dbReference type="SAM" id="Phobius"/>
    </source>
</evidence>
<reference evidence="2" key="1">
    <citation type="journal article" date="2020" name="Stud. Mycol.">
        <title>101 Dothideomycetes genomes: a test case for predicting lifestyles and emergence of pathogens.</title>
        <authorList>
            <person name="Haridas S."/>
            <person name="Albert R."/>
            <person name="Binder M."/>
            <person name="Bloem J."/>
            <person name="Labutti K."/>
            <person name="Salamov A."/>
            <person name="Andreopoulos B."/>
            <person name="Baker S."/>
            <person name="Barry K."/>
            <person name="Bills G."/>
            <person name="Bluhm B."/>
            <person name="Cannon C."/>
            <person name="Castanera R."/>
            <person name="Culley D."/>
            <person name="Daum C."/>
            <person name="Ezra D."/>
            <person name="Gonzalez J."/>
            <person name="Henrissat B."/>
            <person name="Kuo A."/>
            <person name="Liang C."/>
            <person name="Lipzen A."/>
            <person name="Lutzoni F."/>
            <person name="Magnuson J."/>
            <person name="Mondo S."/>
            <person name="Nolan M."/>
            <person name="Ohm R."/>
            <person name="Pangilinan J."/>
            <person name="Park H.-J."/>
            <person name="Ramirez L."/>
            <person name="Alfaro M."/>
            <person name="Sun H."/>
            <person name="Tritt A."/>
            <person name="Yoshinaga Y."/>
            <person name="Zwiers L.-H."/>
            <person name="Turgeon B."/>
            <person name="Goodwin S."/>
            <person name="Spatafora J."/>
            <person name="Crous P."/>
            <person name="Grigoriev I."/>
        </authorList>
    </citation>
    <scope>NUCLEOTIDE SEQUENCE</scope>
    <source>
        <strain evidence="2">CBS 121739</strain>
    </source>
</reference>
<dbReference type="EMBL" id="ML996575">
    <property type="protein sequence ID" value="KAF2756435.1"/>
    <property type="molecule type" value="Genomic_DNA"/>
</dbReference>
<name>A0A6A6W1M1_9PEZI</name>
<dbReference type="Gene3D" id="3.20.20.140">
    <property type="entry name" value="Metal-dependent hydrolases"/>
    <property type="match status" value="1"/>
</dbReference>
<proteinExistence type="predicted"/>
<gene>
    <name evidence="2" type="ORF">EJ05DRAFT_501941</name>
</gene>
<dbReference type="InterPro" id="IPR052358">
    <property type="entry name" value="Aro_Compnd_Degr_Hydrolases"/>
</dbReference>
<evidence type="ECO:0000313" key="3">
    <source>
        <dbReference type="Proteomes" id="UP000799437"/>
    </source>
</evidence>
<keyword evidence="3" id="KW-1185">Reference proteome</keyword>